<keyword evidence="2" id="KW-0472">Membrane</keyword>
<name>A0A2T0L9U7_9BACL</name>
<feature type="region of interest" description="Disordered" evidence="1">
    <location>
        <begin position="30"/>
        <end position="55"/>
    </location>
</feature>
<dbReference type="AlphaFoldDB" id="A0A2T0L9U7"/>
<keyword evidence="4" id="KW-1185">Reference proteome</keyword>
<keyword evidence="2" id="KW-1133">Transmembrane helix</keyword>
<comment type="caution">
    <text evidence="3">The sequence shown here is derived from an EMBL/GenBank/DDBJ whole genome shotgun (WGS) entry which is preliminary data.</text>
</comment>
<dbReference type="EMBL" id="PVNE01000053">
    <property type="protein sequence ID" value="PRX38514.1"/>
    <property type="molecule type" value="Genomic_DNA"/>
</dbReference>
<organism evidence="3 4">
    <name type="scientific">Planifilum fimeticola</name>
    <dbReference type="NCBI Taxonomy" id="201975"/>
    <lineage>
        <taxon>Bacteria</taxon>
        <taxon>Bacillati</taxon>
        <taxon>Bacillota</taxon>
        <taxon>Bacilli</taxon>
        <taxon>Bacillales</taxon>
        <taxon>Thermoactinomycetaceae</taxon>
        <taxon>Planifilum</taxon>
    </lineage>
</organism>
<reference evidence="3 4" key="1">
    <citation type="submission" date="2018-03" db="EMBL/GenBank/DDBJ databases">
        <title>Genomic Encyclopedia of Archaeal and Bacterial Type Strains, Phase II (KMG-II): from individual species to whole genera.</title>
        <authorList>
            <person name="Goeker M."/>
        </authorList>
    </citation>
    <scope>NUCLEOTIDE SEQUENCE [LARGE SCALE GENOMIC DNA]</scope>
    <source>
        <strain evidence="3 4">DSM 44946</strain>
    </source>
</reference>
<evidence type="ECO:0000256" key="2">
    <source>
        <dbReference type="SAM" id="Phobius"/>
    </source>
</evidence>
<keyword evidence="2" id="KW-0812">Transmembrane</keyword>
<accession>A0A2T0L9U7</accession>
<sequence length="55" mass="5966">MEMLGYYVLLSAVFVGAVLVYSFANRFRGPSLGKRNEGGDSPSRLETCHGSAPEK</sequence>
<gene>
    <name evidence="3" type="ORF">CLV97_1531</name>
</gene>
<proteinExistence type="predicted"/>
<evidence type="ECO:0000313" key="3">
    <source>
        <dbReference type="EMBL" id="PRX38514.1"/>
    </source>
</evidence>
<evidence type="ECO:0000256" key="1">
    <source>
        <dbReference type="SAM" id="MobiDB-lite"/>
    </source>
</evidence>
<dbReference type="Proteomes" id="UP000237797">
    <property type="component" value="Unassembled WGS sequence"/>
</dbReference>
<protein>
    <submittedName>
        <fullName evidence="3">Uncharacterized protein</fullName>
    </submittedName>
</protein>
<feature type="transmembrane region" description="Helical" evidence="2">
    <location>
        <begin position="6"/>
        <end position="24"/>
    </location>
</feature>
<evidence type="ECO:0000313" key="4">
    <source>
        <dbReference type="Proteomes" id="UP000237797"/>
    </source>
</evidence>